<gene>
    <name evidence="2" type="ORF">ACFSQJ_18485</name>
</gene>
<comment type="caution">
    <text evidence="2">The sequence shown here is derived from an EMBL/GenBank/DDBJ whole genome shotgun (WGS) entry which is preliminary data.</text>
</comment>
<dbReference type="InterPro" id="IPR048136">
    <property type="entry name" value="STM3941-like"/>
</dbReference>
<accession>A0ABW5MZT6</accession>
<organism evidence="2 3">
    <name type="scientific">Croceitalea marina</name>
    <dbReference type="NCBI Taxonomy" id="1775166"/>
    <lineage>
        <taxon>Bacteria</taxon>
        <taxon>Pseudomonadati</taxon>
        <taxon>Bacteroidota</taxon>
        <taxon>Flavobacteriia</taxon>
        <taxon>Flavobacteriales</taxon>
        <taxon>Flavobacteriaceae</taxon>
        <taxon>Croceitalea</taxon>
    </lineage>
</organism>
<sequence>MKKSKVDVPLSKAKMTLIILGCLLFVALGVFMLFNAEEMQTRKFSPLWIMGFGGIAVLFFGGICISVIKKMFDKKPGLSIAENGIWDNSSGVSVGLIEWADVLGIRKVNSSGTRFLLIDVNNPEEYINNAKGAIKRQAMKANNKKYGTPVSISANGLSIKFTALEELILEAFETHK</sequence>
<dbReference type="NCBIfam" id="NF041635">
    <property type="entry name" value="STM3941_fam"/>
    <property type="match status" value="1"/>
</dbReference>
<keyword evidence="1" id="KW-1133">Transmembrane helix</keyword>
<keyword evidence="1" id="KW-0812">Transmembrane</keyword>
<dbReference type="Proteomes" id="UP001597526">
    <property type="component" value="Unassembled WGS sequence"/>
</dbReference>
<reference evidence="3" key="1">
    <citation type="journal article" date="2019" name="Int. J. Syst. Evol. Microbiol.">
        <title>The Global Catalogue of Microorganisms (GCM) 10K type strain sequencing project: providing services to taxonomists for standard genome sequencing and annotation.</title>
        <authorList>
            <consortium name="The Broad Institute Genomics Platform"/>
            <consortium name="The Broad Institute Genome Sequencing Center for Infectious Disease"/>
            <person name="Wu L."/>
            <person name="Ma J."/>
        </authorList>
    </citation>
    <scope>NUCLEOTIDE SEQUENCE [LARGE SCALE GENOMIC DNA]</scope>
    <source>
        <strain evidence="3">KCTC 52368</strain>
    </source>
</reference>
<feature type="transmembrane region" description="Helical" evidence="1">
    <location>
        <begin position="46"/>
        <end position="68"/>
    </location>
</feature>
<evidence type="ECO:0000256" key="1">
    <source>
        <dbReference type="SAM" id="Phobius"/>
    </source>
</evidence>
<dbReference type="EMBL" id="JBHULB010000082">
    <property type="protein sequence ID" value="MFD2588920.1"/>
    <property type="molecule type" value="Genomic_DNA"/>
</dbReference>
<name>A0ABW5MZT6_9FLAO</name>
<evidence type="ECO:0000313" key="2">
    <source>
        <dbReference type="EMBL" id="MFD2588920.1"/>
    </source>
</evidence>
<keyword evidence="1" id="KW-0472">Membrane</keyword>
<protein>
    <submittedName>
        <fullName evidence="2">STM3941 family protein</fullName>
    </submittedName>
</protein>
<proteinExistence type="predicted"/>
<keyword evidence="3" id="KW-1185">Reference proteome</keyword>
<evidence type="ECO:0000313" key="3">
    <source>
        <dbReference type="Proteomes" id="UP001597526"/>
    </source>
</evidence>
<dbReference type="RefSeq" id="WP_377768384.1">
    <property type="nucleotide sequence ID" value="NZ_JBHULB010000082.1"/>
</dbReference>